<dbReference type="SUPFAM" id="SSF53335">
    <property type="entry name" value="S-adenosyl-L-methionine-dependent methyltransferases"/>
    <property type="match status" value="1"/>
</dbReference>
<accession>A0ABQ1JRP9</accession>
<keyword evidence="2" id="KW-1185">Reference proteome</keyword>
<evidence type="ECO:0000313" key="1">
    <source>
        <dbReference type="EMBL" id="GGB75574.1"/>
    </source>
</evidence>
<proteinExistence type="predicted"/>
<name>A0ABQ1JRP9_9SPHN</name>
<dbReference type="Proteomes" id="UP000614261">
    <property type="component" value="Unassembled WGS sequence"/>
</dbReference>
<protein>
    <recommendedName>
        <fullName evidence="3">Class I SAM-dependent methyltransferase</fullName>
    </recommendedName>
</protein>
<evidence type="ECO:0000313" key="2">
    <source>
        <dbReference type="Proteomes" id="UP000614261"/>
    </source>
</evidence>
<evidence type="ECO:0008006" key="3">
    <source>
        <dbReference type="Google" id="ProtNLM"/>
    </source>
</evidence>
<comment type="caution">
    <text evidence="1">The sequence shown here is derived from an EMBL/GenBank/DDBJ whole genome shotgun (WGS) entry which is preliminary data.</text>
</comment>
<sequence length="261" mass="28714">MYLIKFVESKLYRIRGFMHPTDAFAFAGILSNQADRSIKGMLVEIGVFYGRSFSLLALHAKASGSVAVGIDLFDIAGQQSYVDNILAKLDVASSAAIIAQPSESVGAEGLVSQYKKARFFHIDGGHERHHLLADLGLAMHVMSDDCVVVFDDFMNAQYPDLSVAIIDSIQEHSESLVPFAITRAKLYTCNPRMKEMYMEALLNSMRPPGSHIDKFSFLGSEILFIDQRVKERAIFQAFAAAGIGSVARSFTAKSSLGFTRQ</sequence>
<dbReference type="InterPro" id="IPR029063">
    <property type="entry name" value="SAM-dependent_MTases_sf"/>
</dbReference>
<dbReference type="Pfam" id="PF13578">
    <property type="entry name" value="Methyltransf_24"/>
    <property type="match status" value="1"/>
</dbReference>
<organism evidence="1 2">
    <name type="scientific">Blastomonas aquatica</name>
    <dbReference type="NCBI Taxonomy" id="1510276"/>
    <lineage>
        <taxon>Bacteria</taxon>
        <taxon>Pseudomonadati</taxon>
        <taxon>Pseudomonadota</taxon>
        <taxon>Alphaproteobacteria</taxon>
        <taxon>Sphingomonadales</taxon>
        <taxon>Sphingomonadaceae</taxon>
        <taxon>Blastomonas</taxon>
    </lineage>
</organism>
<dbReference type="EMBL" id="BMGD01000008">
    <property type="protein sequence ID" value="GGB75574.1"/>
    <property type="molecule type" value="Genomic_DNA"/>
</dbReference>
<gene>
    <name evidence="1" type="ORF">GCM10010833_33500</name>
</gene>
<dbReference type="Gene3D" id="3.40.50.150">
    <property type="entry name" value="Vaccinia Virus protein VP39"/>
    <property type="match status" value="1"/>
</dbReference>
<reference evidence="2" key="1">
    <citation type="journal article" date="2019" name="Int. J. Syst. Evol. Microbiol.">
        <title>The Global Catalogue of Microorganisms (GCM) 10K type strain sequencing project: providing services to taxonomists for standard genome sequencing and annotation.</title>
        <authorList>
            <consortium name="The Broad Institute Genomics Platform"/>
            <consortium name="The Broad Institute Genome Sequencing Center for Infectious Disease"/>
            <person name="Wu L."/>
            <person name="Ma J."/>
        </authorList>
    </citation>
    <scope>NUCLEOTIDE SEQUENCE [LARGE SCALE GENOMIC DNA]</scope>
    <source>
        <strain evidence="2">CGMCC 1.12851</strain>
    </source>
</reference>